<protein>
    <submittedName>
        <fullName evidence="1">Uncharacterized protein</fullName>
    </submittedName>
</protein>
<gene>
    <name evidence="1" type="ORF">C8E83_3480</name>
</gene>
<dbReference type="AlphaFoldDB" id="A0A495IM24"/>
<proteinExistence type="predicted"/>
<accession>A0A495IM24</accession>
<evidence type="ECO:0000313" key="2">
    <source>
        <dbReference type="Proteomes" id="UP000280008"/>
    </source>
</evidence>
<reference evidence="1 2" key="1">
    <citation type="submission" date="2018-10" db="EMBL/GenBank/DDBJ databases">
        <title>Sequencing the genomes of 1000 actinobacteria strains.</title>
        <authorList>
            <person name="Klenk H.-P."/>
        </authorList>
    </citation>
    <scope>NUCLEOTIDE SEQUENCE [LARGE SCALE GENOMIC DNA]</scope>
    <source>
        <strain evidence="1 2">DSM 17894</strain>
    </source>
</reference>
<name>A0A495IM24_9MICO</name>
<evidence type="ECO:0000313" key="1">
    <source>
        <dbReference type="EMBL" id="RKR76311.1"/>
    </source>
</evidence>
<dbReference type="OrthoDB" id="9998733at2"/>
<dbReference type="RefSeq" id="WP_121371299.1">
    <property type="nucleotide sequence ID" value="NZ_RBKS01000001.1"/>
</dbReference>
<dbReference type="EMBL" id="RBKS01000001">
    <property type="protein sequence ID" value="RKR76311.1"/>
    <property type="molecule type" value="Genomic_DNA"/>
</dbReference>
<dbReference type="Proteomes" id="UP000280008">
    <property type="component" value="Unassembled WGS sequence"/>
</dbReference>
<sequence length="134" mass="13796">MDASQAQIRITVFGGLVARADWLAVVAVPAGVSVDIVDFGYRVTVIVTREAEVATVVADLVTGDAALSTVETADSPVVMLARRILAARMAMGVADPGPPAGEPATELRALIEATGAVWISTDPDDEDSGMSEEG</sequence>
<keyword evidence="2" id="KW-1185">Reference proteome</keyword>
<organism evidence="1 2">
    <name type="scientific">Frondihabitans australicus</name>
    <dbReference type="NCBI Taxonomy" id="386892"/>
    <lineage>
        <taxon>Bacteria</taxon>
        <taxon>Bacillati</taxon>
        <taxon>Actinomycetota</taxon>
        <taxon>Actinomycetes</taxon>
        <taxon>Micrococcales</taxon>
        <taxon>Microbacteriaceae</taxon>
        <taxon>Frondihabitans</taxon>
    </lineage>
</organism>
<comment type="caution">
    <text evidence="1">The sequence shown here is derived from an EMBL/GenBank/DDBJ whole genome shotgun (WGS) entry which is preliminary data.</text>
</comment>